<reference evidence="9" key="1">
    <citation type="journal article" date="2014" name="Int. J. Syst. Evol. Microbiol.">
        <title>Complete genome sequence of Corynebacterium casei LMG S-19264T (=DSM 44701T), isolated from a smear-ripened cheese.</title>
        <authorList>
            <consortium name="US DOE Joint Genome Institute (JGI-PGF)"/>
            <person name="Walter F."/>
            <person name="Albersmeier A."/>
            <person name="Kalinowski J."/>
            <person name="Ruckert C."/>
        </authorList>
    </citation>
    <scope>NUCLEOTIDE SEQUENCE</scope>
    <source>
        <strain evidence="9">CGMCC 1.12924</strain>
    </source>
</reference>
<feature type="transmembrane region" description="Helical" evidence="6">
    <location>
        <begin position="504"/>
        <end position="523"/>
    </location>
</feature>
<dbReference type="NCBIfam" id="TIGR00360">
    <property type="entry name" value="ComEC_N-term"/>
    <property type="match status" value="1"/>
</dbReference>
<organism evidence="9 10">
    <name type="scientific">Planktosalinus lacus</name>
    <dbReference type="NCBI Taxonomy" id="1526573"/>
    <lineage>
        <taxon>Bacteria</taxon>
        <taxon>Pseudomonadati</taxon>
        <taxon>Bacteroidota</taxon>
        <taxon>Flavobacteriia</taxon>
        <taxon>Flavobacteriales</taxon>
        <taxon>Flavobacteriaceae</taxon>
        <taxon>Planktosalinus</taxon>
    </lineage>
</organism>
<dbReference type="InterPro" id="IPR052159">
    <property type="entry name" value="Competence_DNA_uptake"/>
</dbReference>
<dbReference type="InterPro" id="IPR004477">
    <property type="entry name" value="ComEC_N"/>
</dbReference>
<dbReference type="RefSeq" id="WP_188440570.1">
    <property type="nucleotide sequence ID" value="NZ_BMGK01000004.1"/>
</dbReference>
<keyword evidence="4 6" id="KW-1133">Transmembrane helix</keyword>
<gene>
    <name evidence="9" type="ORF">GCM10011312_12150</name>
</gene>
<keyword evidence="10" id="KW-1185">Reference proteome</keyword>
<comment type="caution">
    <text evidence="9">The sequence shown here is derived from an EMBL/GenBank/DDBJ whole genome shotgun (WGS) entry which is preliminary data.</text>
</comment>
<evidence type="ECO:0000313" key="10">
    <source>
        <dbReference type="Proteomes" id="UP000652231"/>
    </source>
</evidence>
<dbReference type="EMBL" id="BMGK01000004">
    <property type="protein sequence ID" value="GGD89848.1"/>
    <property type="molecule type" value="Genomic_DNA"/>
</dbReference>
<evidence type="ECO:0000256" key="4">
    <source>
        <dbReference type="ARBA" id="ARBA00022989"/>
    </source>
</evidence>
<keyword evidence="3 6" id="KW-0812">Transmembrane</keyword>
<dbReference type="PANTHER" id="PTHR30619:SF1">
    <property type="entry name" value="RECOMBINATION PROTEIN 2"/>
    <property type="match status" value="1"/>
</dbReference>
<evidence type="ECO:0000256" key="1">
    <source>
        <dbReference type="ARBA" id="ARBA00004651"/>
    </source>
</evidence>
<comment type="subcellular location">
    <subcellularLocation>
        <location evidence="1">Cell membrane</location>
        <topology evidence="1">Multi-pass membrane protein</topology>
    </subcellularLocation>
</comment>
<protein>
    <submittedName>
        <fullName evidence="9">Competence protein ComEC</fullName>
    </submittedName>
</protein>
<proteinExistence type="predicted"/>
<reference evidence="9" key="2">
    <citation type="submission" date="2020-09" db="EMBL/GenBank/DDBJ databases">
        <authorList>
            <person name="Sun Q."/>
            <person name="Zhou Y."/>
        </authorList>
    </citation>
    <scope>NUCLEOTIDE SEQUENCE</scope>
    <source>
        <strain evidence="9">CGMCC 1.12924</strain>
    </source>
</reference>
<keyword evidence="2" id="KW-1003">Cell membrane</keyword>
<name>A0A8J2V929_9FLAO</name>
<feature type="domain" description="DUF4131" evidence="8">
    <location>
        <begin position="37"/>
        <end position="191"/>
    </location>
</feature>
<keyword evidence="5 6" id="KW-0472">Membrane</keyword>
<sequence>MRLVNYTAFKITLIFILGILFSHFSGISESTLFKGLIFSAILLILVWIRARYQLFQDVLFGLATYGVLFVLGAWLYEYKQPVNHNSHYSHSQVLTKPFLELKIKSQLKPDLYHEKYIATINAIDRKQATGDFLLLVIKDSVIDSYNVDEVLLVKTTIEEVPEVKNPYQFDYGDYLKQLGIYHQLKISSSEVLKQTRGTITLRGIAASLRNQINAQLKENGFSGNSLTLINALLLGQRRDLSPEIYADFAAAGAVHILAVSGLHVGIVMLFFQFMFKPVERFRYGKTIKVILVVLFLWGFALIAGLSPSVLRAVLMFSFLTYAMETTRETSTFNTMLASAFVLLVIDPNILFHIGFQMSYLAVFSIIWINPLLQKYYRPRFFIDRKIWETITVTTSAQIGVAVLSIYYFNHFPGLFFITNIVILPFLGIVLGSGIMMIIGSQFTSIPKLIVDGYSNLLDYKISFIKWVARQDSFYFEGLSLSIPEVIFIYLLIIAFILVFQRRTYLRIVFFLVSVVFLQTVFIFKTYQTSSQELVIFQKSRFSIFGVKNGTQLLVQTNLDSTEVFNERLLERYITKSNISQVSTDSIYNSFQYKNLRFLVIDSLGIYPTTALGTDVVVLRNSPRIHLERMLDSIQPGRIIADGSNYTSYVNRWRETCHQRKLPFHHTGKEGAVIFD</sequence>
<dbReference type="GO" id="GO:0005886">
    <property type="term" value="C:plasma membrane"/>
    <property type="evidence" value="ECO:0007669"/>
    <property type="project" value="UniProtKB-SubCell"/>
</dbReference>
<feature type="transmembrane region" description="Helical" evidence="6">
    <location>
        <begin position="349"/>
        <end position="368"/>
    </location>
</feature>
<evidence type="ECO:0000313" key="9">
    <source>
        <dbReference type="EMBL" id="GGD89848.1"/>
    </source>
</evidence>
<evidence type="ECO:0000256" key="6">
    <source>
        <dbReference type="SAM" id="Phobius"/>
    </source>
</evidence>
<feature type="transmembrane region" description="Helical" evidence="6">
    <location>
        <begin position="7"/>
        <end position="26"/>
    </location>
</feature>
<dbReference type="InterPro" id="IPR025405">
    <property type="entry name" value="DUF4131"/>
</dbReference>
<feature type="domain" description="ComEC/Rec2-related protein" evidence="7">
    <location>
        <begin position="232"/>
        <end position="501"/>
    </location>
</feature>
<feature type="transmembrane region" description="Helical" evidence="6">
    <location>
        <begin position="414"/>
        <end position="438"/>
    </location>
</feature>
<evidence type="ECO:0000256" key="3">
    <source>
        <dbReference type="ARBA" id="ARBA00022692"/>
    </source>
</evidence>
<feature type="transmembrane region" description="Helical" evidence="6">
    <location>
        <begin position="389"/>
        <end position="408"/>
    </location>
</feature>
<feature type="transmembrane region" description="Helical" evidence="6">
    <location>
        <begin position="473"/>
        <end position="498"/>
    </location>
</feature>
<dbReference type="Pfam" id="PF13567">
    <property type="entry name" value="DUF4131"/>
    <property type="match status" value="1"/>
</dbReference>
<evidence type="ECO:0000256" key="5">
    <source>
        <dbReference type="ARBA" id="ARBA00023136"/>
    </source>
</evidence>
<evidence type="ECO:0000256" key="2">
    <source>
        <dbReference type="ARBA" id="ARBA00022475"/>
    </source>
</evidence>
<feature type="transmembrane region" description="Helical" evidence="6">
    <location>
        <begin position="32"/>
        <end position="50"/>
    </location>
</feature>
<feature type="transmembrane region" description="Helical" evidence="6">
    <location>
        <begin position="57"/>
        <end position="76"/>
    </location>
</feature>
<dbReference type="Pfam" id="PF03772">
    <property type="entry name" value="Competence"/>
    <property type="match status" value="1"/>
</dbReference>
<dbReference type="AlphaFoldDB" id="A0A8J2V929"/>
<dbReference type="Proteomes" id="UP000652231">
    <property type="component" value="Unassembled WGS sequence"/>
</dbReference>
<evidence type="ECO:0000259" key="8">
    <source>
        <dbReference type="Pfam" id="PF13567"/>
    </source>
</evidence>
<feature type="transmembrane region" description="Helical" evidence="6">
    <location>
        <begin position="248"/>
        <end position="275"/>
    </location>
</feature>
<feature type="transmembrane region" description="Helical" evidence="6">
    <location>
        <begin position="287"/>
        <end position="310"/>
    </location>
</feature>
<accession>A0A8J2V929</accession>
<evidence type="ECO:0000259" key="7">
    <source>
        <dbReference type="Pfam" id="PF03772"/>
    </source>
</evidence>
<dbReference type="PANTHER" id="PTHR30619">
    <property type="entry name" value="DNA INTERNALIZATION/COMPETENCE PROTEIN COMEC/REC2"/>
    <property type="match status" value="1"/>
</dbReference>